<dbReference type="Proteomes" id="UP000618460">
    <property type="component" value="Unassembled WGS sequence"/>
</dbReference>
<dbReference type="GO" id="GO:0016787">
    <property type="term" value="F:hydrolase activity"/>
    <property type="evidence" value="ECO:0007669"/>
    <property type="project" value="UniProtKB-KW"/>
</dbReference>
<comment type="caution">
    <text evidence="8">The sequence shown here is derived from an EMBL/GenBank/DDBJ whole genome shotgun (WGS) entry which is preliminary data.</text>
</comment>
<feature type="domain" description="Endoribonuclease YicC-like C-terminal" evidence="7">
    <location>
        <begin position="174"/>
        <end position="292"/>
    </location>
</feature>
<dbReference type="InterPro" id="IPR013551">
    <property type="entry name" value="YicC-like_C"/>
</dbReference>
<dbReference type="GO" id="GO:0004521">
    <property type="term" value="F:RNA endonuclease activity"/>
    <property type="evidence" value="ECO:0007669"/>
    <property type="project" value="InterPro"/>
</dbReference>
<keyword evidence="2" id="KW-0540">Nuclease</keyword>
<evidence type="ECO:0000256" key="5">
    <source>
        <dbReference type="ARBA" id="ARBA00035648"/>
    </source>
</evidence>
<dbReference type="InterPro" id="IPR005229">
    <property type="entry name" value="YicC/YloC-like"/>
</dbReference>
<dbReference type="InterPro" id="IPR013527">
    <property type="entry name" value="YicC-like_N"/>
</dbReference>
<evidence type="ECO:0000256" key="1">
    <source>
        <dbReference type="ARBA" id="ARBA00001968"/>
    </source>
</evidence>
<evidence type="ECO:0000256" key="2">
    <source>
        <dbReference type="ARBA" id="ARBA00022722"/>
    </source>
</evidence>
<gene>
    <name evidence="8" type="ORF">GCM10011351_03530</name>
</gene>
<evidence type="ECO:0000313" key="8">
    <source>
        <dbReference type="EMBL" id="GGM20979.1"/>
    </source>
</evidence>
<evidence type="ECO:0000256" key="4">
    <source>
        <dbReference type="ARBA" id="ARBA00022801"/>
    </source>
</evidence>
<comment type="cofactor">
    <cofactor evidence="1">
        <name>a divalent metal cation</name>
        <dbReference type="ChEBI" id="CHEBI:60240"/>
    </cofactor>
</comment>
<evidence type="ECO:0008006" key="10">
    <source>
        <dbReference type="Google" id="ProtNLM"/>
    </source>
</evidence>
<protein>
    <recommendedName>
        <fullName evidence="10">YicC family protein</fullName>
    </recommendedName>
</protein>
<name>A0A917TG03_9BACI</name>
<keyword evidence="4" id="KW-0378">Hydrolase</keyword>
<organism evidence="8 9">
    <name type="scientific">Paraliobacillus quinghaiensis</name>
    <dbReference type="NCBI Taxonomy" id="470815"/>
    <lineage>
        <taxon>Bacteria</taxon>
        <taxon>Bacillati</taxon>
        <taxon>Bacillota</taxon>
        <taxon>Bacilli</taxon>
        <taxon>Bacillales</taxon>
        <taxon>Bacillaceae</taxon>
        <taxon>Paraliobacillus</taxon>
    </lineage>
</organism>
<dbReference type="PANTHER" id="PTHR30636">
    <property type="entry name" value="UPF0701 PROTEIN YICC"/>
    <property type="match status" value="1"/>
</dbReference>
<dbReference type="RefSeq" id="WP_188618770.1">
    <property type="nucleotide sequence ID" value="NZ_QJSH01000001.1"/>
</dbReference>
<comment type="similarity">
    <text evidence="5">Belongs to the YicC/YloC family.</text>
</comment>
<keyword evidence="9" id="KW-1185">Reference proteome</keyword>
<reference evidence="8" key="1">
    <citation type="journal article" date="2014" name="Int. J. Syst. Evol. Microbiol.">
        <title>Complete genome sequence of Corynebacterium casei LMG S-19264T (=DSM 44701T), isolated from a smear-ripened cheese.</title>
        <authorList>
            <consortium name="US DOE Joint Genome Institute (JGI-PGF)"/>
            <person name="Walter F."/>
            <person name="Albersmeier A."/>
            <person name="Kalinowski J."/>
            <person name="Ruckert C."/>
        </authorList>
    </citation>
    <scope>NUCLEOTIDE SEQUENCE</scope>
    <source>
        <strain evidence="8">CGMCC 1.6333</strain>
    </source>
</reference>
<proteinExistence type="inferred from homology"/>
<dbReference type="Pfam" id="PF03755">
    <property type="entry name" value="YicC-like_N"/>
    <property type="match status" value="1"/>
</dbReference>
<evidence type="ECO:0000259" key="7">
    <source>
        <dbReference type="Pfam" id="PF08340"/>
    </source>
</evidence>
<evidence type="ECO:0000313" key="9">
    <source>
        <dbReference type="Proteomes" id="UP000618460"/>
    </source>
</evidence>
<dbReference type="NCBIfam" id="TIGR00255">
    <property type="entry name" value="YicC/YloC family endoribonuclease"/>
    <property type="match status" value="1"/>
</dbReference>
<accession>A0A917TG03</accession>
<dbReference type="Pfam" id="PF08340">
    <property type="entry name" value="YicC-like_C"/>
    <property type="match status" value="1"/>
</dbReference>
<dbReference type="AlphaFoldDB" id="A0A917TG03"/>
<sequence length="292" mass="34602">MKSMTGYGRDVLKLEDTTISVEIRSVNHRFLDVSMKMPRNFYVIEDKIKSVIQQYFARGKFDLFITIEGKELVKRNLDIDWELLDQYDDAIQQMKSRYHLDDHVVAAMISRMEEVVTIQEIEQETDQIKETIIMSVHNACQKLAEMRDVEGQALKDDIVLRLENMEQIINRLGERRETVIIEYRDRMEKRVKDFFSQHYLDDDSKIYQEIALLAEKGDITEEVTRLHSHVIQFLTTVKQENIVGRKLEFILQEMLRETNTIGSKSNDTYISRWVVTLKTEMEKIKEQIQNIE</sequence>
<evidence type="ECO:0000256" key="3">
    <source>
        <dbReference type="ARBA" id="ARBA00022759"/>
    </source>
</evidence>
<dbReference type="EMBL" id="BMLG01000001">
    <property type="protein sequence ID" value="GGM20979.1"/>
    <property type="molecule type" value="Genomic_DNA"/>
</dbReference>
<keyword evidence="3" id="KW-0255">Endonuclease</keyword>
<evidence type="ECO:0000259" key="6">
    <source>
        <dbReference type="Pfam" id="PF03755"/>
    </source>
</evidence>
<feature type="domain" description="Endoribonuclease YicC-like N-terminal" evidence="6">
    <location>
        <begin position="1"/>
        <end position="155"/>
    </location>
</feature>
<dbReference type="PANTHER" id="PTHR30636:SF3">
    <property type="entry name" value="UPF0701 PROTEIN YICC"/>
    <property type="match status" value="1"/>
</dbReference>
<reference evidence="8" key="2">
    <citation type="submission" date="2020-09" db="EMBL/GenBank/DDBJ databases">
        <authorList>
            <person name="Sun Q."/>
            <person name="Zhou Y."/>
        </authorList>
    </citation>
    <scope>NUCLEOTIDE SEQUENCE</scope>
    <source>
        <strain evidence="8">CGMCC 1.6333</strain>
    </source>
</reference>